<dbReference type="Gene3D" id="1.20.5.170">
    <property type="match status" value="1"/>
</dbReference>
<evidence type="ECO:0000313" key="3">
    <source>
        <dbReference type="Proteomes" id="UP000886595"/>
    </source>
</evidence>
<dbReference type="EMBL" id="JAAMPC010000985">
    <property type="protein sequence ID" value="KAG2241469.1"/>
    <property type="molecule type" value="Genomic_DNA"/>
</dbReference>
<accession>A0A8X7TH45</accession>
<evidence type="ECO:0000313" key="2">
    <source>
        <dbReference type="EMBL" id="KAG2241469.1"/>
    </source>
</evidence>
<evidence type="ECO:0008006" key="4">
    <source>
        <dbReference type="Google" id="ProtNLM"/>
    </source>
</evidence>
<feature type="coiled-coil region" evidence="1">
    <location>
        <begin position="82"/>
        <end position="109"/>
    </location>
</feature>
<name>A0A8X7TH45_BRACI</name>
<protein>
    <recommendedName>
        <fullName evidence="4">Zinc finger GRF-type domain-containing protein</fullName>
    </recommendedName>
</protein>
<dbReference type="Proteomes" id="UP000886595">
    <property type="component" value="Unassembled WGS sequence"/>
</dbReference>
<keyword evidence="1" id="KW-0175">Coiled coil</keyword>
<keyword evidence="3" id="KW-1185">Reference proteome</keyword>
<sequence>MLQSVADSETGIPTRCPYGGRIIHEVRGKDDYDTLPGKRFFTCKNYEADGLHHRQPWVIGVEEHIERLTRRVDEVEVLIKFVPEVNYKIQRLEGEVQALTREVDSLIGQVYDLSVQVADLEKLCFD</sequence>
<organism evidence="2 3">
    <name type="scientific">Brassica carinata</name>
    <name type="common">Ethiopian mustard</name>
    <name type="synonym">Abyssinian cabbage</name>
    <dbReference type="NCBI Taxonomy" id="52824"/>
    <lineage>
        <taxon>Eukaryota</taxon>
        <taxon>Viridiplantae</taxon>
        <taxon>Streptophyta</taxon>
        <taxon>Embryophyta</taxon>
        <taxon>Tracheophyta</taxon>
        <taxon>Spermatophyta</taxon>
        <taxon>Magnoliopsida</taxon>
        <taxon>eudicotyledons</taxon>
        <taxon>Gunneridae</taxon>
        <taxon>Pentapetalae</taxon>
        <taxon>rosids</taxon>
        <taxon>malvids</taxon>
        <taxon>Brassicales</taxon>
        <taxon>Brassicaceae</taxon>
        <taxon>Brassiceae</taxon>
        <taxon>Brassica</taxon>
    </lineage>
</organism>
<comment type="caution">
    <text evidence="2">The sequence shown here is derived from an EMBL/GenBank/DDBJ whole genome shotgun (WGS) entry which is preliminary data.</text>
</comment>
<evidence type="ECO:0000256" key="1">
    <source>
        <dbReference type="SAM" id="Coils"/>
    </source>
</evidence>
<reference evidence="2 3" key="1">
    <citation type="submission" date="2020-02" db="EMBL/GenBank/DDBJ databases">
        <authorList>
            <person name="Ma Q."/>
            <person name="Huang Y."/>
            <person name="Song X."/>
            <person name="Pei D."/>
        </authorList>
    </citation>
    <scope>NUCLEOTIDE SEQUENCE [LARGE SCALE GENOMIC DNA]</scope>
    <source>
        <strain evidence="2">Sxm20200214</strain>
        <tissue evidence="2">Leaf</tissue>
    </source>
</reference>
<dbReference type="OrthoDB" id="1129285at2759"/>
<gene>
    <name evidence="2" type="ORF">Bca52824_096546</name>
</gene>
<proteinExistence type="predicted"/>
<dbReference type="AlphaFoldDB" id="A0A8X7TH45"/>